<dbReference type="InterPro" id="IPR036278">
    <property type="entry name" value="Sialidase_sf"/>
</dbReference>
<evidence type="ECO:0000313" key="1">
    <source>
        <dbReference type="EMBL" id="HDM90674.1"/>
    </source>
</evidence>
<dbReference type="EMBL" id="DRBW01000209">
    <property type="protein sequence ID" value="HDM90674.1"/>
    <property type="molecule type" value="Genomic_DNA"/>
</dbReference>
<evidence type="ECO:0008006" key="2">
    <source>
        <dbReference type="Google" id="ProtNLM"/>
    </source>
</evidence>
<dbReference type="SUPFAM" id="SSF50939">
    <property type="entry name" value="Sialidases"/>
    <property type="match status" value="1"/>
</dbReference>
<dbReference type="InterPro" id="IPR015943">
    <property type="entry name" value="WD40/YVTN_repeat-like_dom_sf"/>
</dbReference>
<feature type="non-terminal residue" evidence="1">
    <location>
        <position position="440"/>
    </location>
</feature>
<dbReference type="PANTHER" id="PTHR43739">
    <property type="entry name" value="XYLOGLUCANASE (EUROFUNG)"/>
    <property type="match status" value="1"/>
</dbReference>
<gene>
    <name evidence="1" type="ORF">ENG67_05685</name>
</gene>
<dbReference type="InterPro" id="IPR052025">
    <property type="entry name" value="Xyloglucanase_GH74"/>
</dbReference>
<proteinExistence type="predicted"/>
<comment type="caution">
    <text evidence="1">The sequence shown here is derived from an EMBL/GenBank/DDBJ whole genome shotgun (WGS) entry which is preliminary data.</text>
</comment>
<reference evidence="1" key="1">
    <citation type="journal article" date="2020" name="mSystems">
        <title>Genome- and Community-Level Interaction Insights into Carbon Utilization and Element Cycling Functions of Hydrothermarchaeota in Hydrothermal Sediment.</title>
        <authorList>
            <person name="Zhou Z."/>
            <person name="Liu Y."/>
            <person name="Xu W."/>
            <person name="Pan J."/>
            <person name="Luo Z.H."/>
            <person name="Li M."/>
        </authorList>
    </citation>
    <scope>NUCLEOTIDE SEQUENCE [LARGE SCALE GENOMIC DNA]</scope>
    <source>
        <strain evidence="1">HyVt-237</strain>
    </source>
</reference>
<protein>
    <recommendedName>
        <fullName evidence="2">Sortilin N-terminal domain-containing protein</fullName>
    </recommendedName>
</protein>
<dbReference type="CDD" id="cd15482">
    <property type="entry name" value="Sialidase_non-viral"/>
    <property type="match status" value="1"/>
</dbReference>
<accession>A0A7C1BF04</accession>
<dbReference type="AlphaFoldDB" id="A0A7C1BF04"/>
<organism evidence="1">
    <name type="scientific">candidate division WOR-3 bacterium</name>
    <dbReference type="NCBI Taxonomy" id="2052148"/>
    <lineage>
        <taxon>Bacteria</taxon>
        <taxon>Bacteria division WOR-3</taxon>
    </lineage>
</organism>
<dbReference type="Proteomes" id="UP000885931">
    <property type="component" value="Unassembled WGS sequence"/>
</dbReference>
<dbReference type="PANTHER" id="PTHR43739:SF5">
    <property type="entry name" value="EXO-ALPHA-SIALIDASE"/>
    <property type="match status" value="1"/>
</dbReference>
<name>A0A7C1BF04_UNCW3</name>
<sequence length="440" mass="47253">MPIISILSLLFVVSPRGSLPPRPLVQQMEPEKLSELAASVPDRALKGATFKEAWIEGGWEFIGPMPIVDEAWSGYAPASGRVTAIAVNPDNPSIVYIGGAQGGVWKTYDGGENWIPLTDHLSSLSTGAIALVPGNPDVILYGTGEQHFCGDCFYGDGLFISYDGGATWSKIGTKEEVCNYIARIVINPDDPNLFYLASAIGIVRTPDLGVSYETRISGYWCTDLVMRPDSPSVLIAALSEYGLIRTSDGGDTWENLTVGLPASGFGRINLAISRSNPDVIYASFVSSADYSLLGMYRTDDGGDSWTYLPNTPNYLGNQGFYDNCLFVDPSDPYTVYAGGVWPYDENTAGLIKSTDGGNTWTDITIGQGGGQLHPDQHALFVTPDGTVWVGNDGGVWKSIDGGYSWIDLNNTLGITQFYTVTLHPVDSSFLLGGTQDNGTV</sequence>
<dbReference type="GO" id="GO:0010411">
    <property type="term" value="P:xyloglucan metabolic process"/>
    <property type="evidence" value="ECO:0007669"/>
    <property type="project" value="TreeGrafter"/>
</dbReference>
<dbReference type="Gene3D" id="2.130.10.10">
    <property type="entry name" value="YVTN repeat-like/Quinoprotein amine dehydrogenase"/>
    <property type="match status" value="2"/>
</dbReference>